<dbReference type="EMBL" id="PXYT01000082">
    <property type="protein sequence ID" value="PSR24327.1"/>
    <property type="molecule type" value="Genomic_DNA"/>
</dbReference>
<proteinExistence type="predicted"/>
<accession>A0A2T2WQ07</accession>
<evidence type="ECO:0000313" key="1">
    <source>
        <dbReference type="EMBL" id="PSR24327.1"/>
    </source>
</evidence>
<comment type="caution">
    <text evidence="1">The sequence shown here is derived from an EMBL/GenBank/DDBJ whole genome shotgun (WGS) entry which is preliminary data.</text>
</comment>
<sequence length="160" mass="18262">MTPGVLGNIEQNHMRLAGVRGWAGLPFRHLTVVCNSRFAMSSNHESSQRILETPYGFRCPLFNFKMRSVSLMRSTYCAESTFFDMEHIQSAFHSGDTRDYSNIAAVPLTNAEALNPFSQQVSTGNYVITSTYPRLPSLFRAVAQMHRFKQHYQLLDRHVL</sequence>
<protein>
    <submittedName>
        <fullName evidence="1">Uncharacterized protein</fullName>
    </submittedName>
</protein>
<name>A0A2T2WQ07_9FIRM</name>
<evidence type="ECO:0000313" key="2">
    <source>
        <dbReference type="Proteomes" id="UP000242699"/>
    </source>
</evidence>
<dbReference type="Proteomes" id="UP000242699">
    <property type="component" value="Unassembled WGS sequence"/>
</dbReference>
<gene>
    <name evidence="1" type="ORF">C7B43_19270</name>
</gene>
<reference evidence="1 2" key="1">
    <citation type="journal article" date="2014" name="BMC Genomics">
        <title>Comparison of environmental and isolate Sulfobacillus genomes reveals diverse carbon, sulfur, nitrogen, and hydrogen metabolisms.</title>
        <authorList>
            <person name="Justice N.B."/>
            <person name="Norman A."/>
            <person name="Brown C.T."/>
            <person name="Singh A."/>
            <person name="Thomas B.C."/>
            <person name="Banfield J.F."/>
        </authorList>
    </citation>
    <scope>NUCLEOTIDE SEQUENCE [LARGE SCALE GENOMIC DNA]</scope>
    <source>
        <strain evidence="1">AMDSBA1</strain>
    </source>
</reference>
<organism evidence="1 2">
    <name type="scientific">Sulfobacillus benefaciens</name>
    <dbReference type="NCBI Taxonomy" id="453960"/>
    <lineage>
        <taxon>Bacteria</taxon>
        <taxon>Bacillati</taxon>
        <taxon>Bacillota</taxon>
        <taxon>Clostridia</taxon>
        <taxon>Eubacteriales</taxon>
        <taxon>Clostridiales Family XVII. Incertae Sedis</taxon>
        <taxon>Sulfobacillus</taxon>
    </lineage>
</organism>
<dbReference type="AlphaFoldDB" id="A0A2T2WQ07"/>